<dbReference type="OrthoDB" id="2756573at2759"/>
<proteinExistence type="predicted"/>
<dbReference type="AlphaFoldDB" id="A0A4Q9N4K1"/>
<accession>A0A4Q9N4K1</accession>
<evidence type="ECO:0000313" key="1">
    <source>
        <dbReference type="EMBL" id="TBU34172.1"/>
    </source>
</evidence>
<dbReference type="Proteomes" id="UP000292957">
    <property type="component" value="Unassembled WGS sequence"/>
</dbReference>
<sequence length="146" mass="15931">MLHVVFTWFSILSPEDGGPSYIALFTEPMTAVLTSRFLLDLQEVNQRAIGRYSSGTQSISLTSSFAPKFISSLGSHIFPEEDDTDTVSSLSMFTIPSVTSYNLDLPAYTERDLSSGDPFADRAATPQCRDGAESVCVEDGEVCWAI</sequence>
<gene>
    <name evidence="1" type="ORF">BD311DRAFT_774018</name>
</gene>
<reference evidence="1" key="1">
    <citation type="submission" date="2019-01" db="EMBL/GenBank/DDBJ databases">
        <title>Draft genome sequences of three monokaryotic isolates of the white-rot basidiomycete fungus Dichomitus squalens.</title>
        <authorList>
            <consortium name="DOE Joint Genome Institute"/>
            <person name="Lopez S.C."/>
            <person name="Andreopoulos B."/>
            <person name="Pangilinan J."/>
            <person name="Lipzen A."/>
            <person name="Riley R."/>
            <person name="Ahrendt S."/>
            <person name="Ng V."/>
            <person name="Barry K."/>
            <person name="Daum C."/>
            <person name="Grigoriev I.V."/>
            <person name="Hilden K.S."/>
            <person name="Makela M.R."/>
            <person name="de Vries R.P."/>
        </authorList>
    </citation>
    <scope>NUCLEOTIDE SEQUENCE [LARGE SCALE GENOMIC DNA]</scope>
    <source>
        <strain evidence="1">OM18370.1</strain>
    </source>
</reference>
<dbReference type="EMBL" id="ML143389">
    <property type="protein sequence ID" value="TBU34172.1"/>
    <property type="molecule type" value="Genomic_DNA"/>
</dbReference>
<organism evidence="1">
    <name type="scientific">Dichomitus squalens</name>
    <dbReference type="NCBI Taxonomy" id="114155"/>
    <lineage>
        <taxon>Eukaryota</taxon>
        <taxon>Fungi</taxon>
        <taxon>Dikarya</taxon>
        <taxon>Basidiomycota</taxon>
        <taxon>Agaricomycotina</taxon>
        <taxon>Agaricomycetes</taxon>
        <taxon>Polyporales</taxon>
        <taxon>Polyporaceae</taxon>
        <taxon>Dichomitus</taxon>
    </lineage>
</organism>
<protein>
    <submittedName>
        <fullName evidence="1">Uncharacterized protein</fullName>
    </submittedName>
</protein>
<name>A0A4Q9N4K1_9APHY</name>